<evidence type="ECO:0000259" key="12">
    <source>
        <dbReference type="Pfam" id="PF08544"/>
    </source>
</evidence>
<keyword evidence="7 10" id="KW-0067">ATP-binding</keyword>
<dbReference type="GO" id="GO:0016114">
    <property type="term" value="P:terpenoid biosynthetic process"/>
    <property type="evidence" value="ECO:0007669"/>
    <property type="project" value="InterPro"/>
</dbReference>
<evidence type="ECO:0000256" key="7">
    <source>
        <dbReference type="ARBA" id="ARBA00022840"/>
    </source>
</evidence>
<dbReference type="FunCoup" id="A0A371RFV9">
    <property type="interactions" value="278"/>
</dbReference>
<comment type="caution">
    <text evidence="10">Lacks conserved residue(s) required for the propagation of feature annotation.</text>
</comment>
<dbReference type="GO" id="GO:0005524">
    <property type="term" value="F:ATP binding"/>
    <property type="evidence" value="ECO:0007669"/>
    <property type="project" value="UniProtKB-UniRule"/>
</dbReference>
<evidence type="ECO:0000256" key="10">
    <source>
        <dbReference type="HAMAP-Rule" id="MF_00061"/>
    </source>
</evidence>
<dbReference type="UniPathway" id="UPA00056">
    <property type="reaction ID" value="UER00094"/>
</dbReference>
<dbReference type="RefSeq" id="WP_116390955.1">
    <property type="nucleotide sequence ID" value="NZ_QUQO01000001.1"/>
</dbReference>
<name>A0A371RFV9_9PROT</name>
<organism evidence="13 14">
    <name type="scientific">Parvularcula marina</name>
    <dbReference type="NCBI Taxonomy" id="2292771"/>
    <lineage>
        <taxon>Bacteria</taxon>
        <taxon>Pseudomonadati</taxon>
        <taxon>Pseudomonadota</taxon>
        <taxon>Alphaproteobacteria</taxon>
        <taxon>Parvularculales</taxon>
        <taxon>Parvularculaceae</taxon>
        <taxon>Parvularcula</taxon>
    </lineage>
</organism>
<feature type="active site" evidence="10">
    <location>
        <position position="11"/>
    </location>
</feature>
<evidence type="ECO:0000256" key="8">
    <source>
        <dbReference type="ARBA" id="ARBA00023229"/>
    </source>
</evidence>
<dbReference type="PANTHER" id="PTHR43527">
    <property type="entry name" value="4-DIPHOSPHOCYTIDYL-2-C-METHYL-D-ERYTHRITOL KINASE, CHLOROPLASTIC"/>
    <property type="match status" value="1"/>
</dbReference>
<evidence type="ECO:0000256" key="4">
    <source>
        <dbReference type="ARBA" id="ARBA00022679"/>
    </source>
</evidence>
<dbReference type="Pfam" id="PF08544">
    <property type="entry name" value="GHMP_kinases_C"/>
    <property type="match status" value="1"/>
</dbReference>
<dbReference type="NCBIfam" id="NF011202">
    <property type="entry name" value="PRK14608.1"/>
    <property type="match status" value="1"/>
</dbReference>
<dbReference type="EC" id="2.7.1.148" evidence="2 10"/>
<dbReference type="OrthoDB" id="9809438at2"/>
<keyword evidence="8 10" id="KW-0414">Isoprene biosynthesis</keyword>
<dbReference type="GO" id="GO:0019288">
    <property type="term" value="P:isopentenyl diphosphate biosynthetic process, methylerythritol 4-phosphate pathway"/>
    <property type="evidence" value="ECO:0007669"/>
    <property type="project" value="UniProtKB-UniRule"/>
</dbReference>
<evidence type="ECO:0000256" key="1">
    <source>
        <dbReference type="ARBA" id="ARBA00009684"/>
    </source>
</evidence>
<evidence type="ECO:0000256" key="3">
    <source>
        <dbReference type="ARBA" id="ARBA00017473"/>
    </source>
</evidence>
<dbReference type="InterPro" id="IPR013750">
    <property type="entry name" value="GHMP_kinase_C_dom"/>
</dbReference>
<dbReference type="EMBL" id="QUQO01000001">
    <property type="protein sequence ID" value="RFB04326.1"/>
    <property type="molecule type" value="Genomic_DNA"/>
</dbReference>
<comment type="catalytic activity">
    <reaction evidence="10">
        <text>4-CDP-2-C-methyl-D-erythritol + ATP = 4-CDP-2-C-methyl-D-erythritol 2-phosphate + ADP + H(+)</text>
        <dbReference type="Rhea" id="RHEA:18437"/>
        <dbReference type="ChEBI" id="CHEBI:15378"/>
        <dbReference type="ChEBI" id="CHEBI:30616"/>
        <dbReference type="ChEBI" id="CHEBI:57823"/>
        <dbReference type="ChEBI" id="CHEBI:57919"/>
        <dbReference type="ChEBI" id="CHEBI:456216"/>
        <dbReference type="EC" id="2.7.1.148"/>
    </reaction>
</comment>
<evidence type="ECO:0000256" key="9">
    <source>
        <dbReference type="ARBA" id="ARBA00032554"/>
    </source>
</evidence>
<feature type="domain" description="GHMP kinase C-terminal" evidence="12">
    <location>
        <begin position="216"/>
        <end position="280"/>
    </location>
</feature>
<dbReference type="SUPFAM" id="SSF55060">
    <property type="entry name" value="GHMP Kinase, C-terminal domain"/>
    <property type="match status" value="1"/>
</dbReference>
<feature type="domain" description="GHMP kinase N-terminal" evidence="11">
    <location>
        <begin position="69"/>
        <end position="136"/>
    </location>
</feature>
<reference evidence="13 14" key="1">
    <citation type="submission" date="2018-08" db="EMBL/GenBank/DDBJ databases">
        <title>Parvularcula sp. SM1705, isolated from surface water of the South Sea China.</title>
        <authorList>
            <person name="Sun L."/>
        </authorList>
    </citation>
    <scope>NUCLEOTIDE SEQUENCE [LARGE SCALE GENOMIC DNA]</scope>
    <source>
        <strain evidence="13 14">SM1705</strain>
    </source>
</reference>
<dbReference type="Proteomes" id="UP000264589">
    <property type="component" value="Unassembled WGS sequence"/>
</dbReference>
<comment type="function">
    <text evidence="10">Catalyzes the phosphorylation of the position 2 hydroxy group of 4-diphosphocytidyl-2C-methyl-D-erythritol.</text>
</comment>
<dbReference type="InterPro" id="IPR020568">
    <property type="entry name" value="Ribosomal_Su5_D2-typ_SF"/>
</dbReference>
<evidence type="ECO:0000259" key="11">
    <source>
        <dbReference type="Pfam" id="PF00288"/>
    </source>
</evidence>
<keyword evidence="4 10" id="KW-0808">Transferase</keyword>
<dbReference type="PIRSF" id="PIRSF010376">
    <property type="entry name" value="IspE"/>
    <property type="match status" value="1"/>
</dbReference>
<dbReference type="GO" id="GO:0050515">
    <property type="term" value="F:4-(cytidine 5'-diphospho)-2-C-methyl-D-erythritol kinase activity"/>
    <property type="evidence" value="ECO:0007669"/>
    <property type="project" value="UniProtKB-UniRule"/>
</dbReference>
<keyword evidence="14" id="KW-1185">Reference proteome</keyword>
<dbReference type="PANTHER" id="PTHR43527:SF2">
    <property type="entry name" value="4-DIPHOSPHOCYTIDYL-2-C-METHYL-D-ERYTHRITOL KINASE, CHLOROPLASTIC"/>
    <property type="match status" value="1"/>
</dbReference>
<dbReference type="InParanoid" id="A0A371RFV9"/>
<evidence type="ECO:0000256" key="5">
    <source>
        <dbReference type="ARBA" id="ARBA00022741"/>
    </source>
</evidence>
<sequence length="296" mass="30171">MPLAEIQSLAKINLALHVGGVRPDGYHPVDTLCVFASAGDVLSIEEETDEFSLIIDGEEGAGLSPSTDNLVLRAARAFAVAADIRPVRFRLTKNVPVASGIGGGTSNGAAALALLNQRASVPLSVPGLMALSQGLGADGPVCLAPYIMSADSFRARGIGFAVTNGPSLPPLHIALANPRQAVPTGTVFRAFDKAAAPSPFELPETARLASSGDVASFLSGTRNDLAPPARVICPAIAALEAEMSAQPGCLGARMSGSGATVFGLYASASAATRAARRFVAEGHWAVSSPLFRKGAS</sequence>
<dbReference type="Gene3D" id="3.30.70.890">
    <property type="entry name" value="GHMP kinase, C-terminal domain"/>
    <property type="match status" value="1"/>
</dbReference>
<comment type="similarity">
    <text evidence="1 10">Belongs to the GHMP kinase family. IspE subfamily.</text>
</comment>
<evidence type="ECO:0000256" key="6">
    <source>
        <dbReference type="ARBA" id="ARBA00022777"/>
    </source>
</evidence>
<dbReference type="Gene3D" id="3.30.230.10">
    <property type="match status" value="1"/>
</dbReference>
<keyword evidence="6 10" id="KW-0418">Kinase</keyword>
<dbReference type="AlphaFoldDB" id="A0A371RFV9"/>
<dbReference type="HAMAP" id="MF_00061">
    <property type="entry name" value="IspE"/>
    <property type="match status" value="1"/>
</dbReference>
<dbReference type="InterPro" id="IPR036554">
    <property type="entry name" value="GHMP_kinase_C_sf"/>
</dbReference>
<evidence type="ECO:0000313" key="13">
    <source>
        <dbReference type="EMBL" id="RFB04326.1"/>
    </source>
</evidence>
<feature type="active site" evidence="10">
    <location>
        <position position="138"/>
    </location>
</feature>
<protein>
    <recommendedName>
        <fullName evidence="3 10">4-diphosphocytidyl-2-C-methyl-D-erythritol kinase</fullName>
        <shortName evidence="10">CMK</shortName>
        <ecNumber evidence="2 10">2.7.1.148</ecNumber>
    </recommendedName>
    <alternativeName>
        <fullName evidence="9 10">4-(cytidine-5'-diphospho)-2-C-methyl-D-erythritol kinase</fullName>
    </alternativeName>
</protein>
<comment type="pathway">
    <text evidence="10">Isoprenoid biosynthesis; isopentenyl diphosphate biosynthesis via DXP pathway; isopentenyl diphosphate from 1-deoxy-D-xylulose 5-phosphate: step 3/6.</text>
</comment>
<dbReference type="InterPro" id="IPR014721">
    <property type="entry name" value="Ribsml_uS5_D2-typ_fold_subgr"/>
</dbReference>
<dbReference type="InterPro" id="IPR004424">
    <property type="entry name" value="IspE"/>
</dbReference>
<accession>A0A371RFV9</accession>
<evidence type="ECO:0000313" key="14">
    <source>
        <dbReference type="Proteomes" id="UP000264589"/>
    </source>
</evidence>
<comment type="caution">
    <text evidence="13">The sequence shown here is derived from an EMBL/GenBank/DDBJ whole genome shotgun (WGS) entry which is preliminary data.</text>
</comment>
<dbReference type="SUPFAM" id="SSF54211">
    <property type="entry name" value="Ribosomal protein S5 domain 2-like"/>
    <property type="match status" value="1"/>
</dbReference>
<dbReference type="Pfam" id="PF00288">
    <property type="entry name" value="GHMP_kinases_N"/>
    <property type="match status" value="1"/>
</dbReference>
<dbReference type="InterPro" id="IPR006204">
    <property type="entry name" value="GHMP_kinase_N_dom"/>
</dbReference>
<gene>
    <name evidence="10" type="primary">ispE</name>
    <name evidence="13" type="ORF">DX908_02925</name>
</gene>
<proteinExistence type="inferred from homology"/>
<evidence type="ECO:0000256" key="2">
    <source>
        <dbReference type="ARBA" id="ARBA00012052"/>
    </source>
</evidence>
<keyword evidence="5 10" id="KW-0547">Nucleotide-binding</keyword>